<evidence type="ECO:0000256" key="10">
    <source>
        <dbReference type="ARBA" id="ARBA00041025"/>
    </source>
</evidence>
<evidence type="ECO:0000256" key="7">
    <source>
        <dbReference type="ARBA" id="ARBA00023136"/>
    </source>
</evidence>
<evidence type="ECO:0000313" key="14">
    <source>
        <dbReference type="Ensembl" id="ENSBJAP00000000018.1"/>
    </source>
</evidence>
<keyword evidence="15" id="KW-1185">Reference proteome</keyword>
<evidence type="ECO:0000256" key="5">
    <source>
        <dbReference type="ARBA" id="ARBA00022824"/>
    </source>
</evidence>
<feature type="domain" description="EF-hand" evidence="13">
    <location>
        <begin position="25"/>
        <end position="60"/>
    </location>
</feature>
<evidence type="ECO:0000256" key="6">
    <source>
        <dbReference type="ARBA" id="ARBA00022837"/>
    </source>
</evidence>
<evidence type="ECO:0000256" key="2">
    <source>
        <dbReference type="ARBA" id="ARBA00022490"/>
    </source>
</evidence>
<comment type="subcellular location">
    <subcellularLocation>
        <location evidence="9">Cytoplasmic vesicle</location>
        <location evidence="9">COPII-coated vesicle membrane</location>
        <topology evidence="9">Peripheral membrane protein</topology>
    </subcellularLocation>
    <subcellularLocation>
        <location evidence="1">Endoplasmic reticulum</location>
    </subcellularLocation>
</comment>
<dbReference type="GO" id="GO:0005509">
    <property type="term" value="F:calcium ion binding"/>
    <property type="evidence" value="ECO:0007669"/>
    <property type="project" value="InterPro"/>
</dbReference>
<dbReference type="GO" id="GO:0012507">
    <property type="term" value="C:ER to Golgi transport vesicle membrane"/>
    <property type="evidence" value="ECO:0007669"/>
    <property type="project" value="UniProtKB-SubCell"/>
</dbReference>
<dbReference type="AlphaFoldDB" id="A0A8B9Z5D9"/>
<keyword evidence="7" id="KW-0472">Membrane</keyword>
<evidence type="ECO:0000256" key="8">
    <source>
        <dbReference type="ARBA" id="ARBA00023329"/>
    </source>
</evidence>
<reference evidence="14" key="1">
    <citation type="submission" date="2025-08" db="UniProtKB">
        <authorList>
            <consortium name="Ensembl"/>
        </authorList>
    </citation>
    <scope>IDENTIFICATION</scope>
</reference>
<dbReference type="PROSITE" id="PS50222">
    <property type="entry name" value="EF_HAND_2"/>
    <property type="match status" value="1"/>
</dbReference>
<dbReference type="Pfam" id="PF13202">
    <property type="entry name" value="EF-hand_5"/>
    <property type="match status" value="1"/>
</dbReference>
<dbReference type="GO" id="GO:0048306">
    <property type="term" value="F:calcium-dependent protein binding"/>
    <property type="evidence" value="ECO:0007669"/>
    <property type="project" value="UniProtKB-ARBA"/>
</dbReference>
<evidence type="ECO:0000256" key="1">
    <source>
        <dbReference type="ARBA" id="ARBA00004240"/>
    </source>
</evidence>
<dbReference type="GO" id="GO:0005783">
    <property type="term" value="C:endoplasmic reticulum"/>
    <property type="evidence" value="ECO:0007669"/>
    <property type="project" value="UniProtKB-SubCell"/>
</dbReference>
<dbReference type="GO" id="GO:0048208">
    <property type="term" value="P:COPII vesicle coating"/>
    <property type="evidence" value="ECO:0007669"/>
    <property type="project" value="TreeGrafter"/>
</dbReference>
<keyword evidence="5" id="KW-0256">Endoplasmic reticulum</keyword>
<evidence type="ECO:0000256" key="11">
    <source>
        <dbReference type="ARBA" id="ARBA00041490"/>
    </source>
</evidence>
<keyword evidence="2" id="KW-0963">Cytoplasm</keyword>
<dbReference type="InterPro" id="IPR011992">
    <property type="entry name" value="EF-hand-dom_pair"/>
</dbReference>
<name>A0A8B9Z5D9_9AVES</name>
<sequence>VEGSLLRPGPGPLMASPYAGNAPPGVDPEAFSWFQAVDADRSGYISVKELKQALVNSNWSTFNDETCLLMISKSGLSLSSCCFLF</sequence>
<dbReference type="InterPro" id="IPR051426">
    <property type="entry name" value="Peflin/Sorcin_CaBP"/>
</dbReference>
<protein>
    <recommendedName>
        <fullName evidence="10">Peflin</fullName>
    </recommendedName>
    <alternativeName>
        <fullName evidence="11">PEF protein with a long N-terminal hydrophobic domain</fullName>
    </alternativeName>
    <alternativeName>
        <fullName evidence="12">Penta-EF hand domain-containing protein 1</fullName>
    </alternativeName>
</protein>
<dbReference type="SUPFAM" id="SSF47473">
    <property type="entry name" value="EF-hand"/>
    <property type="match status" value="1"/>
</dbReference>
<accession>A0A8B9Z5D9</accession>
<proteinExistence type="predicted"/>
<keyword evidence="3" id="KW-0479">Metal-binding</keyword>
<evidence type="ECO:0000256" key="12">
    <source>
        <dbReference type="ARBA" id="ARBA00042606"/>
    </source>
</evidence>
<keyword evidence="8" id="KW-0968">Cytoplasmic vesicle</keyword>
<evidence type="ECO:0000256" key="9">
    <source>
        <dbReference type="ARBA" id="ARBA00037873"/>
    </source>
</evidence>
<dbReference type="PANTHER" id="PTHR46212">
    <property type="entry name" value="PEFLIN"/>
    <property type="match status" value="1"/>
</dbReference>
<dbReference type="Gene3D" id="1.10.238.10">
    <property type="entry name" value="EF-hand"/>
    <property type="match status" value="1"/>
</dbReference>
<dbReference type="InterPro" id="IPR018247">
    <property type="entry name" value="EF_Hand_1_Ca_BS"/>
</dbReference>
<evidence type="ECO:0000313" key="15">
    <source>
        <dbReference type="Proteomes" id="UP000694555"/>
    </source>
</evidence>
<evidence type="ECO:0000256" key="3">
    <source>
        <dbReference type="ARBA" id="ARBA00022723"/>
    </source>
</evidence>
<dbReference type="InterPro" id="IPR002048">
    <property type="entry name" value="EF_hand_dom"/>
</dbReference>
<dbReference type="PANTHER" id="PTHR46212:SF10">
    <property type="entry name" value="PEFLIN"/>
    <property type="match status" value="1"/>
</dbReference>
<keyword evidence="4" id="KW-0677">Repeat</keyword>
<dbReference type="Proteomes" id="UP000694555">
    <property type="component" value="Unplaced"/>
</dbReference>
<keyword evidence="6" id="KW-0106">Calcium</keyword>
<dbReference type="PROSITE" id="PS00018">
    <property type="entry name" value="EF_HAND_1"/>
    <property type="match status" value="1"/>
</dbReference>
<dbReference type="Ensembl" id="ENSBJAT00000000018.1">
    <property type="protein sequence ID" value="ENSBJAP00000000018.1"/>
    <property type="gene ID" value="ENSBJAG00000000026.1"/>
</dbReference>
<evidence type="ECO:0000256" key="4">
    <source>
        <dbReference type="ARBA" id="ARBA00022737"/>
    </source>
</evidence>
<evidence type="ECO:0000259" key="13">
    <source>
        <dbReference type="PROSITE" id="PS50222"/>
    </source>
</evidence>
<reference evidence="14" key="2">
    <citation type="submission" date="2025-09" db="UniProtKB">
        <authorList>
            <consortium name="Ensembl"/>
        </authorList>
    </citation>
    <scope>IDENTIFICATION</scope>
</reference>
<organism evidence="14 15">
    <name type="scientific">Buteo japonicus</name>
    <dbReference type="NCBI Taxonomy" id="224669"/>
    <lineage>
        <taxon>Eukaryota</taxon>
        <taxon>Metazoa</taxon>
        <taxon>Chordata</taxon>
        <taxon>Craniata</taxon>
        <taxon>Vertebrata</taxon>
        <taxon>Euteleostomi</taxon>
        <taxon>Archelosauria</taxon>
        <taxon>Archosauria</taxon>
        <taxon>Dinosauria</taxon>
        <taxon>Saurischia</taxon>
        <taxon>Theropoda</taxon>
        <taxon>Coelurosauria</taxon>
        <taxon>Aves</taxon>
        <taxon>Neognathae</taxon>
        <taxon>Neoaves</taxon>
        <taxon>Telluraves</taxon>
        <taxon>Accipitrimorphae</taxon>
        <taxon>Accipitriformes</taxon>
        <taxon>Accipitridae</taxon>
        <taxon>Accipitrinae</taxon>
        <taxon>Buteo</taxon>
    </lineage>
</organism>